<gene>
    <name evidence="2" type="ORF">AAE021_07385</name>
</gene>
<feature type="region of interest" description="Disordered" evidence="1">
    <location>
        <begin position="71"/>
        <end position="103"/>
    </location>
</feature>
<protein>
    <submittedName>
        <fullName evidence="2">Uncharacterized protein</fullName>
    </submittedName>
</protein>
<feature type="compositionally biased region" description="Polar residues" evidence="1">
    <location>
        <begin position="79"/>
        <end position="97"/>
    </location>
</feature>
<name>A0ABZ3A2X8_9MICC</name>
<evidence type="ECO:0000256" key="1">
    <source>
        <dbReference type="SAM" id="MobiDB-lite"/>
    </source>
</evidence>
<sequence length="103" mass="11067">MKTNRADTATEDGFFPWPKEVPQEWILRAHPVILAASALVLYHQFAPLPASPMGFVSEIFVLSTAYSMLAGRGRKKQKQANPSAGPGTSTDPGSQSGPGDRPE</sequence>
<dbReference type="Proteomes" id="UP001448858">
    <property type="component" value="Chromosome"/>
</dbReference>
<reference evidence="2 3" key="1">
    <citation type="submission" date="2024-04" db="EMBL/GenBank/DDBJ databases">
        <title>Arthrobacter sp. from Plains bison fecal sample.</title>
        <authorList>
            <person name="Ruzzini A."/>
        </authorList>
    </citation>
    <scope>NUCLEOTIDE SEQUENCE [LARGE SCALE GENOMIC DNA]</scope>
    <source>
        <strain evidence="2 3">EINP1</strain>
    </source>
</reference>
<evidence type="ECO:0000313" key="2">
    <source>
        <dbReference type="EMBL" id="WZP17372.1"/>
    </source>
</evidence>
<evidence type="ECO:0000313" key="3">
    <source>
        <dbReference type="Proteomes" id="UP001448858"/>
    </source>
</evidence>
<proteinExistence type="predicted"/>
<accession>A0ABZ3A2X8</accession>
<dbReference type="EMBL" id="CP151657">
    <property type="protein sequence ID" value="WZP17372.1"/>
    <property type="molecule type" value="Genomic_DNA"/>
</dbReference>
<dbReference type="RefSeq" id="WP_342024970.1">
    <property type="nucleotide sequence ID" value="NZ_CP151657.1"/>
</dbReference>
<organism evidence="2 3">
    <name type="scientific">Arthrobacter citreus</name>
    <dbReference type="NCBI Taxonomy" id="1670"/>
    <lineage>
        <taxon>Bacteria</taxon>
        <taxon>Bacillati</taxon>
        <taxon>Actinomycetota</taxon>
        <taxon>Actinomycetes</taxon>
        <taxon>Micrococcales</taxon>
        <taxon>Micrococcaceae</taxon>
        <taxon>Arthrobacter</taxon>
    </lineage>
</organism>
<keyword evidence="3" id="KW-1185">Reference proteome</keyword>